<gene>
    <name evidence="1" type="ORF">NG799_09965</name>
</gene>
<dbReference type="Proteomes" id="UP001525890">
    <property type="component" value="Unassembled WGS sequence"/>
</dbReference>
<dbReference type="RefSeq" id="WP_368006291.1">
    <property type="nucleotide sequence ID" value="NZ_JAMXFF010000012.1"/>
</dbReference>
<name>A0ABT2MPH3_9CYAN</name>
<comment type="caution">
    <text evidence="1">The sequence shown here is derived from an EMBL/GenBank/DDBJ whole genome shotgun (WGS) entry which is preliminary data.</text>
</comment>
<evidence type="ECO:0000313" key="2">
    <source>
        <dbReference type="Proteomes" id="UP001525890"/>
    </source>
</evidence>
<protein>
    <submittedName>
        <fullName evidence="1">Uncharacterized protein</fullName>
    </submittedName>
</protein>
<evidence type="ECO:0000313" key="1">
    <source>
        <dbReference type="EMBL" id="MCT7966656.1"/>
    </source>
</evidence>
<dbReference type="EMBL" id="JAMXFF010000012">
    <property type="protein sequence ID" value="MCT7966656.1"/>
    <property type="molecule type" value="Genomic_DNA"/>
</dbReference>
<accession>A0ABT2MPH3</accession>
<organism evidence="1 2">
    <name type="scientific">Laspinema palackyanum D2a</name>
    <dbReference type="NCBI Taxonomy" id="2953684"/>
    <lineage>
        <taxon>Bacteria</taxon>
        <taxon>Bacillati</taxon>
        <taxon>Cyanobacteriota</taxon>
        <taxon>Cyanophyceae</taxon>
        <taxon>Oscillatoriophycideae</taxon>
        <taxon>Oscillatoriales</taxon>
        <taxon>Laspinemataceae</taxon>
        <taxon>Laspinema</taxon>
        <taxon>Laspinema palackyanum</taxon>
    </lineage>
</organism>
<sequence>MLLWKLGKGGTVGPFKAEGEAIQMHRGDRTPSHLNPVKLSKSSCWGVDLKL</sequence>
<proteinExistence type="predicted"/>
<keyword evidence="2" id="KW-1185">Reference proteome</keyword>
<reference evidence="1 2" key="1">
    <citation type="journal article" date="2022" name="Front. Microbiol.">
        <title>High genomic differentiation and limited gene flow indicate recent cryptic speciation within the genus Laspinema (cyanobacteria).</title>
        <authorList>
            <person name="Stanojkovic A."/>
            <person name="Skoupy S."/>
            <person name="Skaloud P."/>
            <person name="Dvorak P."/>
        </authorList>
    </citation>
    <scope>NUCLEOTIDE SEQUENCE [LARGE SCALE GENOMIC DNA]</scope>
    <source>
        <strain evidence="1 2">D2a</strain>
    </source>
</reference>